<dbReference type="Pfam" id="PF00534">
    <property type="entry name" value="Glycos_transf_1"/>
    <property type="match status" value="2"/>
</dbReference>
<keyword evidence="4" id="KW-1185">Reference proteome</keyword>
<dbReference type="InterPro" id="IPR001296">
    <property type="entry name" value="Glyco_trans_1"/>
</dbReference>
<proteinExistence type="predicted"/>
<accession>A0A7D3QXK4</accession>
<dbReference type="Proteomes" id="UP001162001">
    <property type="component" value="Segment"/>
</dbReference>
<feature type="domain" description="Glycosyl transferase family 1" evidence="2">
    <location>
        <begin position="257"/>
        <end position="351"/>
    </location>
</feature>
<dbReference type="SUPFAM" id="SSF53756">
    <property type="entry name" value="UDP-Glycosyltransferase/glycogen phosphorylase"/>
    <property type="match status" value="2"/>
</dbReference>
<evidence type="ECO:0000259" key="2">
    <source>
        <dbReference type="Pfam" id="PF00534"/>
    </source>
</evidence>
<sequence>MEEVRFKNKRYAIVTKIGYPFGGGEEYLLQTMQWNNKLGLDSYWICFTNAKHENYNFSIEIYSYGTIIRLPGGFNLNTICNWLILLKPDIVHQQGAYRKEIYDICEKLRIEFFTGFHFWNGALKLDIHKKNINILENIQYHKPDEELQYLATRKFCTMYTVSTFVADCIDKITGIKINNIIYSAASKKNCKVENLDIVNNEFVTMINIHKLKGGELFLYLIENMKNIPFLGIKTEPNSEELDALIEEAINKRNAESDIKCKLINRSNDVKEIYKQTKILLVPSLVDETFCRVANEAMLNGIPIITTGAGNIKYLVGETSDLIIPTENNQEWISKINELYFNHHTLLSYSQYVQQRYENFSEDKAFELFTTHVTNILNKSKSNNIMILCPWCDQGLGIQSRNYYNILKDDYNIFIFSFKPYNANSCIQLQKNPEEWIVDNVYYSENDREHIKDNELINFVEKYNIGKCLLPETCWFRTFEIAQLLKKLNVRCYAIPNIEIVRRDEIHKHKYFYKILCNNQQCMNYMNMYNIKNTQYIGYSFNNLDIAMKKKNIDDNLIKFLFIGGMNSFSRKQLLEVLQSFVRAYQTNNNIRLTCTIQMVNLKELDKKEKVMEFINHPAINIIDYHLAYNDIIDLYYNHHASILVSKQEGLGLGFYEALATGTPVITLDTQPHNEIIKENVNGWIIPCYYKKMDDNNSALFDSAYFEVDVLANKFIDVSNEYKNKYENLSISLINDYESRLSNEVFKKNIIDALEN</sequence>
<name>A0A7D3QXK4_9VIRU</name>
<dbReference type="PANTHER" id="PTHR46401">
    <property type="entry name" value="GLYCOSYLTRANSFERASE WBBK-RELATED"/>
    <property type="match status" value="1"/>
</dbReference>
<evidence type="ECO:0000313" key="3">
    <source>
        <dbReference type="EMBL" id="QKF94560.1"/>
    </source>
</evidence>
<organism evidence="3 4">
    <name type="scientific">Fadolivirus FV1/VV64</name>
    <dbReference type="NCBI Taxonomy" id="3070911"/>
    <lineage>
        <taxon>Viruses</taxon>
        <taxon>Varidnaviria</taxon>
        <taxon>Bamfordvirae</taxon>
        <taxon>Nucleocytoviricota</taxon>
        <taxon>Megaviricetes</taxon>
        <taxon>Imitervirales</taxon>
        <taxon>Mimiviridae</taxon>
        <taxon>Klosneuvirinae</taxon>
        <taxon>Fadolivirus</taxon>
        <taxon>Fadolivirus algeromassiliense</taxon>
    </lineage>
</organism>
<reference evidence="3 4" key="1">
    <citation type="submission" date="2020-04" db="EMBL/GenBank/DDBJ databases">
        <title>Advantages and limits of metagenomic assembly and binning of a giant virus.</title>
        <authorList>
            <person name="Schulz F."/>
            <person name="Andreani J."/>
            <person name="Francis R."/>
            <person name="Boudjemaa H."/>
            <person name="Bou Khalil J.Y."/>
            <person name="Lee J."/>
            <person name="La Scola B."/>
            <person name="Woyke T."/>
        </authorList>
    </citation>
    <scope>NUCLEOTIDE SEQUENCE [LARGE SCALE GENOMIC DNA]</scope>
    <source>
        <strain evidence="3 4">FV1/VV64</strain>
    </source>
</reference>
<dbReference type="EMBL" id="MT418680">
    <property type="protein sequence ID" value="QKF94560.1"/>
    <property type="molecule type" value="Genomic_DNA"/>
</dbReference>
<protein>
    <submittedName>
        <fullName evidence="3">Glycosyl transferase family 1</fullName>
    </submittedName>
</protein>
<evidence type="ECO:0000313" key="4">
    <source>
        <dbReference type="Proteomes" id="UP001162001"/>
    </source>
</evidence>
<feature type="domain" description="Glycosyl transferase family 1" evidence="2">
    <location>
        <begin position="547"/>
        <end position="688"/>
    </location>
</feature>
<dbReference type="PANTHER" id="PTHR46401:SF2">
    <property type="entry name" value="GLYCOSYLTRANSFERASE WBBK-RELATED"/>
    <property type="match status" value="1"/>
</dbReference>
<dbReference type="Gene3D" id="3.40.50.2000">
    <property type="entry name" value="Glycogen Phosphorylase B"/>
    <property type="match status" value="2"/>
</dbReference>
<gene>
    <name evidence="3" type="ORF">Fadolivirus_1_1102</name>
</gene>
<dbReference type="GO" id="GO:0016757">
    <property type="term" value="F:glycosyltransferase activity"/>
    <property type="evidence" value="ECO:0007669"/>
    <property type="project" value="InterPro"/>
</dbReference>
<evidence type="ECO:0000256" key="1">
    <source>
        <dbReference type="ARBA" id="ARBA00022679"/>
    </source>
</evidence>
<keyword evidence="1 3" id="KW-0808">Transferase</keyword>